<evidence type="ECO:0000313" key="3">
    <source>
        <dbReference type="Proteomes" id="UP000663891"/>
    </source>
</evidence>
<dbReference type="Proteomes" id="UP000663891">
    <property type="component" value="Unassembled WGS sequence"/>
</dbReference>
<accession>A0A813ZFS7</accession>
<dbReference type="OrthoDB" id="10331713at2759"/>
<gene>
    <name evidence="2" type="ORF">VCS650_LOCUS9186</name>
</gene>
<comment type="caution">
    <text evidence="2">The sequence shown here is derived from an EMBL/GenBank/DDBJ whole genome shotgun (WGS) entry which is preliminary data.</text>
</comment>
<reference evidence="2" key="1">
    <citation type="submission" date="2021-02" db="EMBL/GenBank/DDBJ databases">
        <authorList>
            <person name="Nowell W R."/>
        </authorList>
    </citation>
    <scope>NUCLEOTIDE SEQUENCE</scope>
</reference>
<dbReference type="PROSITE" id="PS50181">
    <property type="entry name" value="FBOX"/>
    <property type="match status" value="1"/>
</dbReference>
<evidence type="ECO:0000259" key="1">
    <source>
        <dbReference type="PROSITE" id="PS50181"/>
    </source>
</evidence>
<dbReference type="InterPro" id="IPR001810">
    <property type="entry name" value="F-box_dom"/>
</dbReference>
<feature type="domain" description="F-box" evidence="1">
    <location>
        <begin position="1"/>
        <end position="43"/>
    </location>
</feature>
<dbReference type="AlphaFoldDB" id="A0A813ZFS7"/>
<sequence>MENLPNELFFQIFNYLQPEDLFKAFGNLNSHFSALIRSTFIRFCVTDDNVTLLSMIKADQIKSMICNETTNFHLLINYFKNNHFIQLQRLNVTLVQTRSIRTLLEYLPQLNNLKLLRIVDYTNEQIENYKNFYHSIAQLIFTKPYVIRLKCIEFFIPNMIPYYGHMSRPNPLSILTYFTIHSIILDDLAIILPWMHNIRTIKILYACITNDDDGVGSGGLFHEHDLTCRSLMRMPPIVSIQKFDIGVCDGVTCKHMQLLLSNLPELRRFNCVIWSKHALILEQWIPIFLRKTLPSRCINTLIHQQNTVTNNHDKKSIVITVIMNKTIFLLCLMVSIGSASIISSALASLKTDAITKCCTVAPMPIFKQATLDVLNRLATVFAKGIDGKTFPNSATYCSNTANQNNFVASTSQCQTAFTGLQAAFQADCQANSITVTDARQDLINFIAKNVPGFSNLTI</sequence>
<dbReference type="EMBL" id="CAJNON010000063">
    <property type="protein sequence ID" value="CAF0898791.1"/>
    <property type="molecule type" value="Genomic_DNA"/>
</dbReference>
<proteinExistence type="predicted"/>
<evidence type="ECO:0000313" key="2">
    <source>
        <dbReference type="EMBL" id="CAF0898791.1"/>
    </source>
</evidence>
<dbReference type="SUPFAM" id="SSF81383">
    <property type="entry name" value="F-box domain"/>
    <property type="match status" value="1"/>
</dbReference>
<name>A0A813ZFS7_9BILA</name>
<dbReference type="InterPro" id="IPR036047">
    <property type="entry name" value="F-box-like_dom_sf"/>
</dbReference>
<organism evidence="2 3">
    <name type="scientific">Adineta steineri</name>
    <dbReference type="NCBI Taxonomy" id="433720"/>
    <lineage>
        <taxon>Eukaryota</taxon>
        <taxon>Metazoa</taxon>
        <taxon>Spiralia</taxon>
        <taxon>Gnathifera</taxon>
        <taxon>Rotifera</taxon>
        <taxon>Eurotatoria</taxon>
        <taxon>Bdelloidea</taxon>
        <taxon>Adinetida</taxon>
        <taxon>Adinetidae</taxon>
        <taxon>Adineta</taxon>
    </lineage>
</organism>
<protein>
    <recommendedName>
        <fullName evidence="1">F-box domain-containing protein</fullName>
    </recommendedName>
</protein>